<dbReference type="Proteomes" id="UP000276133">
    <property type="component" value="Unassembled WGS sequence"/>
</dbReference>
<proteinExistence type="predicted"/>
<protein>
    <submittedName>
        <fullName evidence="1">Uncharacterized protein</fullName>
    </submittedName>
</protein>
<accession>A0A3M7P2H1</accession>
<dbReference type="EMBL" id="REGN01013927">
    <property type="protein sequence ID" value="RMZ93282.1"/>
    <property type="molecule type" value="Genomic_DNA"/>
</dbReference>
<dbReference type="AlphaFoldDB" id="A0A3M7P2H1"/>
<evidence type="ECO:0000313" key="2">
    <source>
        <dbReference type="Proteomes" id="UP000276133"/>
    </source>
</evidence>
<evidence type="ECO:0000313" key="1">
    <source>
        <dbReference type="EMBL" id="RMZ93282.1"/>
    </source>
</evidence>
<keyword evidence="2" id="KW-1185">Reference proteome</keyword>
<sequence>MFTFPNFLLIEVISFHLIRNFFEVVGLFSTIAFLHKKFICLLFSFTIIENIEVPKLLISGQNYYYNYNNKKNNPNIFNDNGREANK</sequence>
<name>A0A3M7P2H1_BRAPC</name>
<organism evidence="1 2">
    <name type="scientific">Brachionus plicatilis</name>
    <name type="common">Marine rotifer</name>
    <name type="synonym">Brachionus muelleri</name>
    <dbReference type="NCBI Taxonomy" id="10195"/>
    <lineage>
        <taxon>Eukaryota</taxon>
        <taxon>Metazoa</taxon>
        <taxon>Spiralia</taxon>
        <taxon>Gnathifera</taxon>
        <taxon>Rotifera</taxon>
        <taxon>Eurotatoria</taxon>
        <taxon>Monogononta</taxon>
        <taxon>Pseudotrocha</taxon>
        <taxon>Ploima</taxon>
        <taxon>Brachionidae</taxon>
        <taxon>Brachionus</taxon>
    </lineage>
</organism>
<comment type="caution">
    <text evidence="1">The sequence shown here is derived from an EMBL/GenBank/DDBJ whole genome shotgun (WGS) entry which is preliminary data.</text>
</comment>
<gene>
    <name evidence="1" type="ORF">BpHYR1_029806</name>
</gene>
<reference evidence="1 2" key="1">
    <citation type="journal article" date="2018" name="Sci. Rep.">
        <title>Genomic signatures of local adaptation to the degree of environmental predictability in rotifers.</title>
        <authorList>
            <person name="Franch-Gras L."/>
            <person name="Hahn C."/>
            <person name="Garcia-Roger E.M."/>
            <person name="Carmona M.J."/>
            <person name="Serra M."/>
            <person name="Gomez A."/>
        </authorList>
    </citation>
    <scope>NUCLEOTIDE SEQUENCE [LARGE SCALE GENOMIC DNA]</scope>
    <source>
        <strain evidence="1">HYR1</strain>
    </source>
</reference>